<dbReference type="EMBL" id="KP728110">
    <property type="protein sequence ID" value="ALA62499.1"/>
    <property type="molecule type" value="Genomic_DNA"/>
</dbReference>
<proteinExistence type="predicted"/>
<protein>
    <recommendedName>
        <fullName evidence="5">Virion morphogenesis protein</fullName>
    </recommendedName>
</protein>
<dbReference type="KEGG" id="vg:26122815"/>
<dbReference type="InterPro" id="IPR007008">
    <property type="entry name" value="Poxvirus_A6"/>
</dbReference>
<accession>A0A0M3ZHZ1</accession>
<evidence type="ECO:0000313" key="3">
    <source>
        <dbReference type="EMBL" id="ALA62499.1"/>
    </source>
</evidence>
<dbReference type="Proteomes" id="UP000142477">
    <property type="component" value="Segment"/>
</dbReference>
<keyword evidence="4" id="KW-1185">Reference proteome</keyword>
<name>A0A0M3ZHZ1_9POXV</name>
<dbReference type="GO" id="GO:0044423">
    <property type="term" value="C:virion component"/>
    <property type="evidence" value="ECO:0007669"/>
    <property type="project" value="UniProtKB-KW"/>
</dbReference>
<dbReference type="Pfam" id="PF04924">
    <property type="entry name" value="Pox_A6"/>
    <property type="match status" value="1"/>
</dbReference>
<evidence type="ECO:0000313" key="4">
    <source>
        <dbReference type="Proteomes" id="UP000142477"/>
    </source>
</evidence>
<sequence>MDKFKKLYKEFYAISKIYLENSTKTIVGEEDIEADLESLLTILPMIEKKICIINAEMTQESTVHIMRYVNYKILSFWFLRSDAVVKSVYNKITECDEKEKFVTLFKDMLISIKTISSINNMYSNIKKDTNEIVQDFKKLLEIVSLIKNTTTEQQAYKILTDNSSFITKTVNKILADGNYIIKIIALFTDIVSDKVKLEEYKDIFSFSKENIVYGIKCFNNITIDGIEQLNNKYTYFFKKLLCNIMIFQTNGIKSNQFVQIFAKLVNIIYKEIRSNEHLHILLNILLESIKRKVSVEDLKKRKVNNIQGLIGEISSNREMYKNIFVEEYACHKTNIILIVQAISQKYNIRYNDNDLDIEYIFNFLQDNYISKL</sequence>
<evidence type="ECO:0008006" key="5">
    <source>
        <dbReference type="Google" id="ProtNLM"/>
    </source>
</evidence>
<dbReference type="OrthoDB" id="3707at10239"/>
<evidence type="ECO:0000256" key="2">
    <source>
        <dbReference type="ARBA" id="ARBA00022844"/>
    </source>
</evidence>
<evidence type="ECO:0000256" key="1">
    <source>
        <dbReference type="ARBA" id="ARBA00004328"/>
    </source>
</evidence>
<reference evidence="3 4" key="1">
    <citation type="journal article" date="2015" name="Infect. Genet. Evol.">
        <title>Unique genomic organization of a novel Avipoxvirus detected in turkey (Meleagris gallopavo).</title>
        <authorList>
            <person name="Banyai K."/>
            <person name="Palya V."/>
            <person name="Denes B."/>
            <person name="Glavits R."/>
            <person name="Ivanics E."/>
            <person name="Horvath B."/>
            <person name="Farkas S.L."/>
            <person name="Marton S."/>
            <person name="Balint A."/>
            <person name="Gyuranecz M."/>
            <person name="Erdelyi K."/>
            <person name="Dan A."/>
        </authorList>
    </citation>
    <scope>NUCLEOTIDE SEQUENCE [LARGE SCALE GENOMIC DNA]</scope>
    <source>
        <strain evidence="3 4">TKPV-HU1124/2011</strain>
    </source>
</reference>
<dbReference type="RefSeq" id="YP_009177146.1">
    <property type="nucleotide sequence ID" value="NC_028238.1"/>
</dbReference>
<keyword evidence="2" id="KW-0946">Virion</keyword>
<organism evidence="3 4">
    <name type="scientific">Turkeypox virus</name>
    <dbReference type="NCBI Taxonomy" id="336486"/>
    <lineage>
        <taxon>Viruses</taxon>
        <taxon>Varidnaviria</taxon>
        <taxon>Bamfordvirae</taxon>
        <taxon>Nucleocytoviricota</taxon>
        <taxon>Pokkesviricetes</taxon>
        <taxon>Chitovirales</taxon>
        <taxon>Poxviridae</taxon>
        <taxon>Chordopoxvirinae</taxon>
        <taxon>Avipoxvirus</taxon>
        <taxon>Avipoxvirus turkeypox</taxon>
    </lineage>
</organism>
<dbReference type="GeneID" id="26122815"/>
<comment type="subcellular location">
    <subcellularLocation>
        <location evidence="1">Virion</location>
    </subcellularLocation>
</comment>